<dbReference type="AlphaFoldDB" id="A0A3P3VXS7"/>
<organism evidence="3 4">
    <name type="scientific">Gulosibacter macacae</name>
    <dbReference type="NCBI Taxonomy" id="2488791"/>
    <lineage>
        <taxon>Bacteria</taxon>
        <taxon>Bacillati</taxon>
        <taxon>Actinomycetota</taxon>
        <taxon>Actinomycetes</taxon>
        <taxon>Micrococcales</taxon>
        <taxon>Microbacteriaceae</taxon>
        <taxon>Gulosibacter</taxon>
    </lineage>
</organism>
<keyword evidence="1" id="KW-0732">Signal</keyword>
<gene>
    <name evidence="3" type="ORF">EG850_04685</name>
</gene>
<feature type="transmembrane region" description="Helical" evidence="2">
    <location>
        <begin position="109"/>
        <end position="127"/>
    </location>
</feature>
<proteinExistence type="predicted"/>
<name>A0A3P3VXS7_9MICO</name>
<dbReference type="InterPro" id="IPR029050">
    <property type="entry name" value="Immunoprotect_excell_Ig-like"/>
</dbReference>
<sequence length="339" mass="35612">MPICTGKVIPADFGMWSSADNPSQSNHRHILEIRARAAKARIARSNMRMDAIPMTSVNYSPPPQQTGGWNSTIPPNGPPPGRGLALAALILGIVALVVAVLPIPVVPLIVAPLAGLAALILGIVALVKRQPKPQSIAGLILGVVAPVVAVIMALVWPLVGLVQAASEGKLDISSSDPAIVQENGTEAADERPDVAGFPSFDMPTDPQPIGTELISPEGFTIKVNSVREATEIGADGQQPFYDRLVIVNVTLTNNSGEEYDFSGFDWELFEDPETAFDASLSGTFVANPHLTADGFSVLVGNGDTTELDVVFDLRTESAPTVFGFATFMGDGVPVGWVIG</sequence>
<keyword evidence="4" id="KW-1185">Reference proteome</keyword>
<dbReference type="EMBL" id="RQVS01000004">
    <property type="protein sequence ID" value="RRJ87601.1"/>
    <property type="molecule type" value="Genomic_DNA"/>
</dbReference>
<keyword evidence="2" id="KW-0472">Membrane</keyword>
<dbReference type="Proteomes" id="UP000274391">
    <property type="component" value="Unassembled WGS sequence"/>
</dbReference>
<evidence type="ECO:0000256" key="1">
    <source>
        <dbReference type="ARBA" id="ARBA00022729"/>
    </source>
</evidence>
<protein>
    <submittedName>
        <fullName evidence="3">DUF4352 domain-containing protein</fullName>
    </submittedName>
</protein>
<reference evidence="3 4" key="1">
    <citation type="submission" date="2018-11" db="EMBL/GenBank/DDBJ databases">
        <title>YIM 102482-1 draft genome.</title>
        <authorList>
            <person name="Li G."/>
            <person name="Jiang Y."/>
        </authorList>
    </citation>
    <scope>NUCLEOTIDE SEQUENCE [LARGE SCALE GENOMIC DNA]</scope>
    <source>
        <strain evidence="3 4">YIM 102482-1</strain>
    </source>
</reference>
<evidence type="ECO:0000256" key="2">
    <source>
        <dbReference type="SAM" id="Phobius"/>
    </source>
</evidence>
<accession>A0A3P3VXS7</accession>
<feature type="transmembrane region" description="Helical" evidence="2">
    <location>
        <begin position="139"/>
        <end position="159"/>
    </location>
</feature>
<keyword evidence="2" id="KW-0812">Transmembrane</keyword>
<evidence type="ECO:0000313" key="3">
    <source>
        <dbReference type="EMBL" id="RRJ87601.1"/>
    </source>
</evidence>
<evidence type="ECO:0000313" key="4">
    <source>
        <dbReference type="Proteomes" id="UP000274391"/>
    </source>
</evidence>
<keyword evidence="2" id="KW-1133">Transmembrane helix</keyword>
<comment type="caution">
    <text evidence="3">The sequence shown here is derived from an EMBL/GenBank/DDBJ whole genome shotgun (WGS) entry which is preliminary data.</text>
</comment>
<dbReference type="Gene3D" id="2.60.40.1240">
    <property type="match status" value="1"/>
</dbReference>
<feature type="transmembrane region" description="Helical" evidence="2">
    <location>
        <begin position="84"/>
        <end position="103"/>
    </location>
</feature>